<dbReference type="EMBL" id="BNAJ01000021">
    <property type="protein sequence ID" value="GHF64697.1"/>
    <property type="molecule type" value="Genomic_DNA"/>
</dbReference>
<dbReference type="AlphaFoldDB" id="A0A7W8NQK9"/>
<evidence type="ECO:0000313" key="4">
    <source>
        <dbReference type="Proteomes" id="UP000619376"/>
    </source>
</evidence>
<dbReference type="Proteomes" id="UP000619376">
    <property type="component" value="Unassembled WGS sequence"/>
</dbReference>
<sequence>MTRAHLRAAPLDARREAFVQALEMDGVLSSQQAWRHYALIPNDLAGVRSTDRTAQPVHSQPGLMVQSRLFVSTARRKSWATTTLTHAAGVAEIRHLLGVGADADWRIETTVRRGIRHQPDAVWDRGFYLCAVEYDTGSYRTDLIRAKLGAYQDNRMDEVIWGAPSPRRCRNLEALPEFRDFRVLQTRWF</sequence>
<reference evidence="1" key="4">
    <citation type="submission" date="2024-05" db="EMBL/GenBank/DDBJ databases">
        <authorList>
            <person name="Sun Q."/>
            <person name="Zhou Y."/>
        </authorList>
    </citation>
    <scope>NUCLEOTIDE SEQUENCE</scope>
    <source>
        <strain evidence="1">CGMCC 1.18437</strain>
    </source>
</reference>
<name>A0A7W8NQK9_9DEIO</name>
<dbReference type="RefSeq" id="WP_184116272.1">
    <property type="nucleotide sequence ID" value="NZ_BNAJ01000021.1"/>
</dbReference>
<reference evidence="1" key="1">
    <citation type="journal article" date="2014" name="Int. J. Syst. Evol. Microbiol.">
        <title>Complete genome of a new Firmicutes species belonging to the dominant human colonic microbiota ('Ruminococcus bicirculans') reveals two chromosomes and a selective capacity to utilize plant glucans.</title>
        <authorList>
            <consortium name="NISC Comparative Sequencing Program"/>
            <person name="Wegmann U."/>
            <person name="Louis P."/>
            <person name="Goesmann A."/>
            <person name="Henrissat B."/>
            <person name="Duncan S.H."/>
            <person name="Flint H.J."/>
        </authorList>
    </citation>
    <scope>NUCLEOTIDE SEQUENCE</scope>
    <source>
        <strain evidence="1">CGMCC 1.18437</strain>
    </source>
</reference>
<organism evidence="2 3">
    <name type="scientific">Deinococcus metalli</name>
    <dbReference type="NCBI Taxonomy" id="1141878"/>
    <lineage>
        <taxon>Bacteria</taxon>
        <taxon>Thermotogati</taxon>
        <taxon>Deinococcota</taxon>
        <taxon>Deinococci</taxon>
        <taxon>Deinococcales</taxon>
        <taxon>Deinococcaceae</taxon>
        <taxon>Deinococcus</taxon>
    </lineage>
</organism>
<reference evidence="2 3" key="3">
    <citation type="submission" date="2020-08" db="EMBL/GenBank/DDBJ databases">
        <title>Genomic Encyclopedia of Type Strains, Phase IV (KMG-IV): sequencing the most valuable type-strain genomes for metagenomic binning, comparative biology and taxonomic classification.</title>
        <authorList>
            <person name="Goeker M."/>
        </authorList>
    </citation>
    <scope>NUCLEOTIDE SEQUENCE [LARGE SCALE GENOMIC DNA]</scope>
    <source>
        <strain evidence="2 3">DSM 27521</strain>
    </source>
</reference>
<accession>A0A7W8NQK9</accession>
<keyword evidence="4" id="KW-1185">Reference proteome</keyword>
<evidence type="ECO:0000313" key="2">
    <source>
        <dbReference type="EMBL" id="MBB5379174.1"/>
    </source>
</evidence>
<protein>
    <submittedName>
        <fullName evidence="2">Uncharacterized protein</fullName>
    </submittedName>
</protein>
<reference evidence="4" key="2">
    <citation type="journal article" date="2019" name="Int. J. Syst. Evol. Microbiol.">
        <title>The Global Catalogue of Microorganisms (GCM) 10K type strain sequencing project: providing services to taxonomists for standard genome sequencing and annotation.</title>
        <authorList>
            <consortium name="The Broad Institute Genomics Platform"/>
            <consortium name="The Broad Institute Genome Sequencing Center for Infectious Disease"/>
            <person name="Wu L."/>
            <person name="Ma J."/>
        </authorList>
    </citation>
    <scope>NUCLEOTIDE SEQUENCE [LARGE SCALE GENOMIC DNA]</scope>
    <source>
        <strain evidence="4">CGMCC 1.18437</strain>
    </source>
</reference>
<gene>
    <name evidence="1" type="ORF">GCM10017781_45710</name>
    <name evidence="2" type="ORF">HNQ07_004689</name>
</gene>
<comment type="caution">
    <text evidence="2">The sequence shown here is derived from an EMBL/GenBank/DDBJ whole genome shotgun (WGS) entry which is preliminary data.</text>
</comment>
<evidence type="ECO:0000313" key="3">
    <source>
        <dbReference type="Proteomes" id="UP000539473"/>
    </source>
</evidence>
<proteinExistence type="predicted"/>
<dbReference type="EMBL" id="JACHFK010000022">
    <property type="protein sequence ID" value="MBB5379174.1"/>
    <property type="molecule type" value="Genomic_DNA"/>
</dbReference>
<dbReference type="Proteomes" id="UP000539473">
    <property type="component" value="Unassembled WGS sequence"/>
</dbReference>
<evidence type="ECO:0000313" key="1">
    <source>
        <dbReference type="EMBL" id="GHF64697.1"/>
    </source>
</evidence>